<dbReference type="NCBIfam" id="TIGR00006">
    <property type="entry name" value="16S rRNA (cytosine(1402)-N(4))-methyltransferase RsmH"/>
    <property type="match status" value="1"/>
</dbReference>
<organism evidence="7 8">
    <name type="scientific">Gloeobacter morelensis MG652769</name>
    <dbReference type="NCBI Taxonomy" id="2781736"/>
    <lineage>
        <taxon>Bacteria</taxon>
        <taxon>Bacillati</taxon>
        <taxon>Cyanobacteriota</taxon>
        <taxon>Cyanophyceae</taxon>
        <taxon>Gloeobacterales</taxon>
        <taxon>Gloeobacteraceae</taxon>
        <taxon>Gloeobacter</taxon>
        <taxon>Gloeobacter morelensis</taxon>
    </lineage>
</organism>
<dbReference type="Pfam" id="PF01795">
    <property type="entry name" value="Methyltransf_5"/>
    <property type="match status" value="1"/>
</dbReference>
<dbReference type="CDD" id="cd02440">
    <property type="entry name" value="AdoMet_MTases"/>
    <property type="match status" value="1"/>
</dbReference>
<feature type="binding site" evidence="6">
    <location>
        <position position="76"/>
    </location>
    <ligand>
        <name>S-adenosyl-L-methionine</name>
        <dbReference type="ChEBI" id="CHEBI:59789"/>
    </ligand>
</feature>
<feature type="binding site" evidence="6">
    <location>
        <position position="119"/>
    </location>
    <ligand>
        <name>S-adenosyl-L-methionine</name>
        <dbReference type="ChEBI" id="CHEBI:59789"/>
    </ligand>
</feature>
<keyword evidence="3 6" id="KW-0489">Methyltransferase</keyword>
<dbReference type="Proteomes" id="UP001054846">
    <property type="component" value="Chromosome"/>
</dbReference>
<comment type="catalytic activity">
    <reaction evidence="6">
        <text>cytidine(1402) in 16S rRNA + S-adenosyl-L-methionine = N(4)-methylcytidine(1402) in 16S rRNA + S-adenosyl-L-homocysteine + H(+)</text>
        <dbReference type="Rhea" id="RHEA:42928"/>
        <dbReference type="Rhea" id="RHEA-COMP:10286"/>
        <dbReference type="Rhea" id="RHEA-COMP:10287"/>
        <dbReference type="ChEBI" id="CHEBI:15378"/>
        <dbReference type="ChEBI" id="CHEBI:57856"/>
        <dbReference type="ChEBI" id="CHEBI:59789"/>
        <dbReference type="ChEBI" id="CHEBI:74506"/>
        <dbReference type="ChEBI" id="CHEBI:82748"/>
        <dbReference type="EC" id="2.1.1.199"/>
    </reaction>
</comment>
<dbReference type="PANTHER" id="PTHR11265:SF0">
    <property type="entry name" value="12S RRNA N4-METHYLCYTIDINE METHYLTRANSFERASE"/>
    <property type="match status" value="1"/>
</dbReference>
<dbReference type="PIRSF" id="PIRSF004486">
    <property type="entry name" value="MraW"/>
    <property type="match status" value="1"/>
</dbReference>
<keyword evidence="5 6" id="KW-0949">S-adenosyl-L-methionine</keyword>
<gene>
    <name evidence="6 7" type="primary">rsmH</name>
    <name evidence="7" type="ORF">ISF26_20480</name>
</gene>
<evidence type="ECO:0000256" key="2">
    <source>
        <dbReference type="ARBA" id="ARBA00022552"/>
    </source>
</evidence>
<feature type="binding site" evidence="6">
    <location>
        <position position="126"/>
    </location>
    <ligand>
        <name>S-adenosyl-L-methionine</name>
        <dbReference type="ChEBI" id="CHEBI:59789"/>
    </ligand>
</feature>
<dbReference type="SUPFAM" id="SSF81799">
    <property type="entry name" value="Putative methyltransferase TM0872, insert domain"/>
    <property type="match status" value="1"/>
</dbReference>
<comment type="similarity">
    <text evidence="1 6">Belongs to the methyltransferase superfamily. RsmH family.</text>
</comment>
<dbReference type="InterPro" id="IPR023397">
    <property type="entry name" value="SAM-dep_MeTrfase_MraW_recog"/>
</dbReference>
<evidence type="ECO:0000313" key="8">
    <source>
        <dbReference type="Proteomes" id="UP001054846"/>
    </source>
</evidence>
<comment type="subcellular location">
    <subcellularLocation>
        <location evidence="6">Cytoplasm</location>
    </subcellularLocation>
</comment>
<name>A0ABY3PKB2_9CYAN</name>
<keyword evidence="4 6" id="KW-0808">Transferase</keyword>
<dbReference type="Gene3D" id="3.40.50.150">
    <property type="entry name" value="Vaccinia Virus protein VP39"/>
    <property type="match status" value="1"/>
</dbReference>
<feature type="binding site" evidence="6">
    <location>
        <begin position="58"/>
        <end position="60"/>
    </location>
    <ligand>
        <name>S-adenosyl-L-methionine</name>
        <dbReference type="ChEBI" id="CHEBI:59789"/>
    </ligand>
</feature>
<feature type="binding site" evidence="6">
    <location>
        <position position="103"/>
    </location>
    <ligand>
        <name>S-adenosyl-L-methionine</name>
        <dbReference type="ChEBI" id="CHEBI:59789"/>
    </ligand>
</feature>
<keyword evidence="8" id="KW-1185">Reference proteome</keyword>
<evidence type="ECO:0000256" key="6">
    <source>
        <dbReference type="HAMAP-Rule" id="MF_01007"/>
    </source>
</evidence>
<dbReference type="Gene3D" id="1.10.150.170">
    <property type="entry name" value="Putative methyltransferase TM0872, insert domain"/>
    <property type="match status" value="1"/>
</dbReference>
<protein>
    <recommendedName>
        <fullName evidence="6">Ribosomal RNA small subunit methyltransferase H</fullName>
        <ecNumber evidence="6">2.1.1.199</ecNumber>
    </recommendedName>
    <alternativeName>
        <fullName evidence="6">16S rRNA m(4)C1402 methyltransferase</fullName>
    </alternativeName>
    <alternativeName>
        <fullName evidence="6">rRNA (cytosine-N(4)-)-methyltransferase RsmH</fullName>
    </alternativeName>
</protein>
<evidence type="ECO:0000256" key="5">
    <source>
        <dbReference type="ARBA" id="ARBA00022691"/>
    </source>
</evidence>
<accession>A0ABY3PKB2</accession>
<evidence type="ECO:0000256" key="1">
    <source>
        <dbReference type="ARBA" id="ARBA00010396"/>
    </source>
</evidence>
<dbReference type="RefSeq" id="WP_418886920.1">
    <property type="nucleotide sequence ID" value="NZ_CP063845.1"/>
</dbReference>
<keyword evidence="6" id="KW-0963">Cytoplasm</keyword>
<proteinExistence type="inferred from homology"/>
<dbReference type="HAMAP" id="MF_01007">
    <property type="entry name" value="16SrRNA_methyltr_H"/>
    <property type="match status" value="1"/>
</dbReference>
<dbReference type="EMBL" id="CP063845">
    <property type="protein sequence ID" value="UFP94112.1"/>
    <property type="molecule type" value="Genomic_DNA"/>
</dbReference>
<sequence>MRQDLTGTPRFFRLTQGYPGRAHSVVNTLHRSVLLEETLAGLQVHPGGLYLDATVGLGGHSEAILRTENTRVVALDQDEDALAQARLRLAPFGERVRFEHINFAEFEPGEERFDGIVADLGVSSMQLDSPERGFSWRFESPLDMRMDGGGEAETAADLVNTCSAEQLSDLFWRYGEERFSRRIARRIVERRPLRTTTELAAVVASAIPTRQPIHPATRVFQALRIAVNGEVAALETFLERSPDWLVPGGRLAVISFHSLEDRPVKHRWRADPRLEVLTRKTITAGEAEILSNPRARSARLRLARRLSPSEESRP</sequence>
<evidence type="ECO:0000256" key="3">
    <source>
        <dbReference type="ARBA" id="ARBA00022603"/>
    </source>
</evidence>
<dbReference type="SUPFAM" id="SSF53335">
    <property type="entry name" value="S-adenosyl-L-methionine-dependent methyltransferases"/>
    <property type="match status" value="1"/>
</dbReference>
<evidence type="ECO:0000313" key="7">
    <source>
        <dbReference type="EMBL" id="UFP94112.1"/>
    </source>
</evidence>
<dbReference type="EC" id="2.1.1.199" evidence="6"/>
<comment type="function">
    <text evidence="6">Specifically methylates the N4 position of cytidine in position 1402 (C1402) of 16S rRNA.</text>
</comment>
<dbReference type="PANTHER" id="PTHR11265">
    <property type="entry name" value="S-ADENOSYL-METHYLTRANSFERASE MRAW"/>
    <property type="match status" value="1"/>
</dbReference>
<dbReference type="InterPro" id="IPR029063">
    <property type="entry name" value="SAM-dependent_MTases_sf"/>
</dbReference>
<keyword evidence="2 6" id="KW-0698">rRNA processing</keyword>
<reference evidence="7 8" key="1">
    <citation type="journal article" date="2021" name="Genome Biol. Evol.">
        <title>Complete Genome Sequencing of a Novel Gloeobacter Species from a Waterfall Cave in Mexico.</title>
        <authorList>
            <person name="Saw J.H."/>
            <person name="Cardona T."/>
            <person name="Montejano G."/>
        </authorList>
    </citation>
    <scope>NUCLEOTIDE SEQUENCE [LARGE SCALE GENOMIC DNA]</scope>
    <source>
        <strain evidence="7">MG652769</strain>
    </source>
</reference>
<evidence type="ECO:0000256" key="4">
    <source>
        <dbReference type="ARBA" id="ARBA00022679"/>
    </source>
</evidence>
<dbReference type="InterPro" id="IPR002903">
    <property type="entry name" value="RsmH"/>
</dbReference>